<dbReference type="InterPro" id="IPR005151">
    <property type="entry name" value="Tail-specific_protease"/>
</dbReference>
<keyword evidence="2 5" id="KW-0645">Protease</keyword>
<dbReference type="Gene3D" id="2.30.42.10">
    <property type="match status" value="1"/>
</dbReference>
<dbReference type="InterPro" id="IPR055210">
    <property type="entry name" value="CtpA/B_N"/>
</dbReference>
<evidence type="ECO:0000256" key="6">
    <source>
        <dbReference type="SAM" id="SignalP"/>
    </source>
</evidence>
<evidence type="ECO:0000256" key="3">
    <source>
        <dbReference type="ARBA" id="ARBA00022801"/>
    </source>
</evidence>
<dbReference type="CDD" id="cd06782">
    <property type="entry name" value="cpPDZ_CPP-like"/>
    <property type="match status" value="1"/>
</dbReference>
<dbReference type="Pfam" id="PF13180">
    <property type="entry name" value="PDZ_2"/>
    <property type="match status" value="1"/>
</dbReference>
<dbReference type="GO" id="GO:0004175">
    <property type="term" value="F:endopeptidase activity"/>
    <property type="evidence" value="ECO:0007669"/>
    <property type="project" value="TreeGrafter"/>
</dbReference>
<dbReference type="PANTHER" id="PTHR32060">
    <property type="entry name" value="TAIL-SPECIFIC PROTEASE"/>
    <property type="match status" value="1"/>
</dbReference>
<dbReference type="PANTHER" id="PTHR32060:SF30">
    <property type="entry name" value="CARBOXY-TERMINAL PROCESSING PROTEASE CTPA"/>
    <property type="match status" value="1"/>
</dbReference>
<keyword evidence="3 5" id="KW-0378">Hydrolase</keyword>
<dbReference type="GO" id="GO:0008236">
    <property type="term" value="F:serine-type peptidase activity"/>
    <property type="evidence" value="ECO:0007669"/>
    <property type="project" value="UniProtKB-KW"/>
</dbReference>
<dbReference type="InterPro" id="IPR001478">
    <property type="entry name" value="PDZ"/>
</dbReference>
<dbReference type="GO" id="GO:0030288">
    <property type="term" value="C:outer membrane-bounded periplasmic space"/>
    <property type="evidence" value="ECO:0007669"/>
    <property type="project" value="TreeGrafter"/>
</dbReference>
<dbReference type="Gene3D" id="3.90.226.10">
    <property type="entry name" value="2-enoyl-CoA Hydratase, Chain A, domain 1"/>
    <property type="match status" value="1"/>
</dbReference>
<feature type="signal peptide" evidence="6">
    <location>
        <begin position="1"/>
        <end position="19"/>
    </location>
</feature>
<dbReference type="SUPFAM" id="SSF50156">
    <property type="entry name" value="PDZ domain-like"/>
    <property type="match status" value="1"/>
</dbReference>
<feature type="domain" description="PDZ" evidence="7">
    <location>
        <begin position="78"/>
        <end position="163"/>
    </location>
</feature>
<sequence length="523" mass="59221">MRRFIACIMFGWVVCTVSAQFNFNFGKNSPIRKLEIAEIAIQNLYVDTVQEDRLVEEAIRGMLNHLDPHSSYTTAKETKAMTEALQGSFDGIGIQFNMMQDTLMVIQTIANGPSEKVGIMAGDRIVSVNDSSIAGVKMAREEIMRRLRGKKGSKVKLGVLRRNISGMLFFTVIRDRIPVNTIDASYLIRPQLGYIRIGSFGATTYAEFMACVSDLKKQGMQHLILDLQDNGGGYLQAAVQIANEFLHRNDLIVYTKGRRSNRKDYLAKGNGSLLSGKVMVLINEFSASAAEIVTGAIQDQDRGQVVGRRSFGKGLVQSPIQFPDGSMMRLTVAHYYTPSGRCIQKPYKKGDRKDYALELDQRFKHGELYSADSIHFADSLKYYTLRQKRVVYGGGGVMPDYFVPLDTAKFTSFHRQLAAKSIIINENLKYVDQHRKQLRKKYTSYEQFYQSYEVPQSFIDAVMKAGEEAKLKPKDEAELQRTLPMLKNQLKALVARDLWGMNEYFRIMNETNDIVLKAVELMK</sequence>
<dbReference type="AlphaFoldDB" id="A0A2K0XPU6"/>
<dbReference type="Proteomes" id="UP000236634">
    <property type="component" value="Unassembled WGS sequence"/>
</dbReference>
<keyword evidence="4 5" id="KW-0720">Serine protease</keyword>
<gene>
    <name evidence="8" type="ORF">BFS16_01405</name>
</gene>
<evidence type="ECO:0000256" key="4">
    <source>
        <dbReference type="ARBA" id="ARBA00022825"/>
    </source>
</evidence>
<dbReference type="FunFam" id="2.30.42.10:FF:000063">
    <property type="entry name" value="Peptidase, S41 family"/>
    <property type="match status" value="1"/>
</dbReference>
<dbReference type="EMBL" id="NBAX01000001">
    <property type="protein sequence ID" value="PNP96560.1"/>
    <property type="molecule type" value="Genomic_DNA"/>
</dbReference>
<dbReference type="CDD" id="cd07560">
    <property type="entry name" value="Peptidase_S41_CPP"/>
    <property type="match status" value="1"/>
</dbReference>
<dbReference type="InterPro" id="IPR004447">
    <property type="entry name" value="Peptidase_S41A"/>
</dbReference>
<dbReference type="PROSITE" id="PS50106">
    <property type="entry name" value="PDZ"/>
    <property type="match status" value="1"/>
</dbReference>
<dbReference type="Pfam" id="PF03572">
    <property type="entry name" value="Peptidase_S41"/>
    <property type="match status" value="1"/>
</dbReference>
<evidence type="ECO:0000256" key="5">
    <source>
        <dbReference type="RuleBase" id="RU004404"/>
    </source>
</evidence>
<feature type="chain" id="PRO_5014322607" evidence="6">
    <location>
        <begin position="20"/>
        <end position="523"/>
    </location>
</feature>
<dbReference type="SUPFAM" id="SSF52096">
    <property type="entry name" value="ClpP/crotonase"/>
    <property type="match status" value="1"/>
</dbReference>
<evidence type="ECO:0000259" key="7">
    <source>
        <dbReference type="PROSITE" id="PS50106"/>
    </source>
</evidence>
<dbReference type="GO" id="GO:0006508">
    <property type="term" value="P:proteolysis"/>
    <property type="evidence" value="ECO:0007669"/>
    <property type="project" value="UniProtKB-KW"/>
</dbReference>
<dbReference type="SMART" id="SM00228">
    <property type="entry name" value="PDZ"/>
    <property type="match status" value="1"/>
</dbReference>
<protein>
    <submittedName>
        <fullName evidence="8">Peptidase S41</fullName>
    </submittedName>
</protein>
<reference evidence="8 9" key="1">
    <citation type="submission" date="2017-03" db="EMBL/GenBank/DDBJ databases">
        <authorList>
            <person name="Afonso C.L."/>
            <person name="Miller P.J."/>
            <person name="Scott M.A."/>
            <person name="Spackman E."/>
            <person name="Goraichik I."/>
            <person name="Dimitrov K.M."/>
            <person name="Suarez D.L."/>
            <person name="Swayne D.E."/>
        </authorList>
    </citation>
    <scope>NUCLEOTIDE SEQUENCE [LARGE SCALE GENOMIC DNA]</scope>
    <source>
        <strain evidence="8 9">DNF00076</strain>
    </source>
</reference>
<comment type="similarity">
    <text evidence="1 5">Belongs to the peptidase S41A family.</text>
</comment>
<name>A0A2K0XPU6_9BACT</name>
<comment type="caution">
    <text evidence="8">The sequence shown here is derived from an EMBL/GenBank/DDBJ whole genome shotgun (WGS) entry which is preliminary data.</text>
</comment>
<evidence type="ECO:0000313" key="8">
    <source>
        <dbReference type="EMBL" id="PNP96560.1"/>
    </source>
</evidence>
<dbReference type="InterPro" id="IPR029045">
    <property type="entry name" value="ClpP/crotonase-like_dom_sf"/>
</dbReference>
<keyword evidence="6" id="KW-0732">Signal</keyword>
<proteinExistence type="inferred from homology"/>
<evidence type="ECO:0000313" key="9">
    <source>
        <dbReference type="Proteomes" id="UP000236634"/>
    </source>
</evidence>
<dbReference type="InterPro" id="IPR036034">
    <property type="entry name" value="PDZ_sf"/>
</dbReference>
<evidence type="ECO:0000256" key="2">
    <source>
        <dbReference type="ARBA" id="ARBA00022670"/>
    </source>
</evidence>
<dbReference type="NCBIfam" id="TIGR00225">
    <property type="entry name" value="prc"/>
    <property type="match status" value="1"/>
</dbReference>
<dbReference type="GO" id="GO:0007165">
    <property type="term" value="P:signal transduction"/>
    <property type="evidence" value="ECO:0007669"/>
    <property type="project" value="TreeGrafter"/>
</dbReference>
<dbReference type="Gene3D" id="3.30.750.44">
    <property type="match status" value="1"/>
</dbReference>
<evidence type="ECO:0000256" key="1">
    <source>
        <dbReference type="ARBA" id="ARBA00009179"/>
    </source>
</evidence>
<dbReference type="SMART" id="SM00245">
    <property type="entry name" value="TSPc"/>
    <property type="match status" value="1"/>
</dbReference>
<accession>A0A2K0XPU6</accession>
<organism evidence="8 9">
    <name type="scientific">Hoylesella timonensis</name>
    <dbReference type="NCBI Taxonomy" id="386414"/>
    <lineage>
        <taxon>Bacteria</taxon>
        <taxon>Pseudomonadati</taxon>
        <taxon>Bacteroidota</taxon>
        <taxon>Bacteroidia</taxon>
        <taxon>Bacteroidales</taxon>
        <taxon>Prevotellaceae</taxon>
        <taxon>Hoylesella</taxon>
    </lineage>
</organism>
<dbReference type="Pfam" id="PF22694">
    <property type="entry name" value="CtpB_N-like"/>
    <property type="match status" value="1"/>
</dbReference>